<dbReference type="PANTHER" id="PTHR30055:SF151">
    <property type="entry name" value="TRANSCRIPTIONAL REGULATORY PROTEIN"/>
    <property type="match status" value="1"/>
</dbReference>
<dbReference type="InterPro" id="IPR009057">
    <property type="entry name" value="Homeodomain-like_sf"/>
</dbReference>
<dbReference type="SUPFAM" id="SSF48498">
    <property type="entry name" value="Tetracyclin repressor-like, C-terminal domain"/>
    <property type="match status" value="1"/>
</dbReference>
<protein>
    <submittedName>
        <fullName evidence="6">AcrR family transcriptional regulator</fullName>
    </submittedName>
</protein>
<keyword evidence="2 4" id="KW-0238">DNA-binding</keyword>
<dbReference type="PRINTS" id="PR00455">
    <property type="entry name" value="HTHTETR"/>
</dbReference>
<dbReference type="InterPro" id="IPR004111">
    <property type="entry name" value="Repressor_TetR_C"/>
</dbReference>
<evidence type="ECO:0000259" key="5">
    <source>
        <dbReference type="PROSITE" id="PS50977"/>
    </source>
</evidence>
<dbReference type="GO" id="GO:0003700">
    <property type="term" value="F:DNA-binding transcription factor activity"/>
    <property type="evidence" value="ECO:0007669"/>
    <property type="project" value="TreeGrafter"/>
</dbReference>
<evidence type="ECO:0000313" key="7">
    <source>
        <dbReference type="Proteomes" id="UP000589620"/>
    </source>
</evidence>
<feature type="domain" description="HTH tetR-type" evidence="5">
    <location>
        <begin position="18"/>
        <end position="78"/>
    </location>
</feature>
<sequence length="228" mass="24032">MPLPAEPVSRRDRPAKPPLSRRSILDAALALIRERGVDSVTLRDVAAAVNTGPASLYAYFGGRDLLLEHALDDVYGTVELAQSVDGDWRAALAATIVNTIDALESYPGIGAVALGTIPTLPGAMRLAEHELALMKAGGIADADAALAVDLIAQFAAATAVERTVRHQGTEGSGAREQDALSAYATADPGRFPTVRRLAPALTGADERRRRDFAIDVILSGLSAQRRMV</sequence>
<evidence type="ECO:0000256" key="1">
    <source>
        <dbReference type="ARBA" id="ARBA00023015"/>
    </source>
</evidence>
<organism evidence="6 7">
    <name type="scientific">Leifsonia soli</name>
    <dbReference type="NCBI Taxonomy" id="582665"/>
    <lineage>
        <taxon>Bacteria</taxon>
        <taxon>Bacillati</taxon>
        <taxon>Actinomycetota</taxon>
        <taxon>Actinomycetes</taxon>
        <taxon>Micrococcales</taxon>
        <taxon>Microbacteriaceae</taxon>
        <taxon>Leifsonia</taxon>
    </lineage>
</organism>
<dbReference type="GO" id="GO:0045892">
    <property type="term" value="P:negative regulation of DNA-templated transcription"/>
    <property type="evidence" value="ECO:0007669"/>
    <property type="project" value="InterPro"/>
</dbReference>
<dbReference type="Proteomes" id="UP000589620">
    <property type="component" value="Unassembled WGS sequence"/>
</dbReference>
<dbReference type="AlphaFoldDB" id="A0A852T5P8"/>
<comment type="caution">
    <text evidence="6">The sequence shown here is derived from an EMBL/GenBank/DDBJ whole genome shotgun (WGS) entry which is preliminary data.</text>
</comment>
<accession>A0A852T5P8</accession>
<dbReference type="PROSITE" id="PS50977">
    <property type="entry name" value="HTH_TETR_2"/>
    <property type="match status" value="1"/>
</dbReference>
<evidence type="ECO:0000313" key="6">
    <source>
        <dbReference type="EMBL" id="NYD75810.1"/>
    </source>
</evidence>
<dbReference type="SUPFAM" id="SSF46689">
    <property type="entry name" value="Homeodomain-like"/>
    <property type="match status" value="1"/>
</dbReference>
<dbReference type="Pfam" id="PF00440">
    <property type="entry name" value="TetR_N"/>
    <property type="match status" value="1"/>
</dbReference>
<evidence type="ECO:0000256" key="3">
    <source>
        <dbReference type="ARBA" id="ARBA00023163"/>
    </source>
</evidence>
<dbReference type="Gene3D" id="1.10.357.10">
    <property type="entry name" value="Tetracycline Repressor, domain 2"/>
    <property type="match status" value="1"/>
</dbReference>
<dbReference type="InterPro" id="IPR036271">
    <property type="entry name" value="Tet_transcr_reg_TetR-rel_C_sf"/>
</dbReference>
<dbReference type="InterPro" id="IPR001647">
    <property type="entry name" value="HTH_TetR"/>
</dbReference>
<name>A0A852T5P8_9MICO</name>
<feature type="DNA-binding region" description="H-T-H motif" evidence="4">
    <location>
        <begin position="41"/>
        <end position="60"/>
    </location>
</feature>
<proteinExistence type="predicted"/>
<dbReference type="RefSeq" id="WP_179457620.1">
    <property type="nucleotide sequence ID" value="NZ_BAAAPX010000001.1"/>
</dbReference>
<dbReference type="EMBL" id="JACCBJ010000001">
    <property type="protein sequence ID" value="NYD75810.1"/>
    <property type="molecule type" value="Genomic_DNA"/>
</dbReference>
<dbReference type="InterPro" id="IPR050109">
    <property type="entry name" value="HTH-type_TetR-like_transc_reg"/>
</dbReference>
<reference evidence="6 7" key="1">
    <citation type="submission" date="2020-07" db="EMBL/GenBank/DDBJ databases">
        <title>Sequencing the genomes of 1000 actinobacteria strains.</title>
        <authorList>
            <person name="Klenk H.-P."/>
        </authorList>
    </citation>
    <scope>NUCLEOTIDE SEQUENCE [LARGE SCALE GENOMIC DNA]</scope>
    <source>
        <strain evidence="6 7">DSM 23871</strain>
    </source>
</reference>
<gene>
    <name evidence="6" type="ORF">BJ963_003329</name>
</gene>
<evidence type="ECO:0000256" key="2">
    <source>
        <dbReference type="ARBA" id="ARBA00023125"/>
    </source>
</evidence>
<dbReference type="Pfam" id="PF02909">
    <property type="entry name" value="TetR_C_1"/>
    <property type="match status" value="1"/>
</dbReference>
<keyword evidence="1" id="KW-0805">Transcription regulation</keyword>
<keyword evidence="7" id="KW-1185">Reference proteome</keyword>
<evidence type="ECO:0000256" key="4">
    <source>
        <dbReference type="PROSITE-ProRule" id="PRU00335"/>
    </source>
</evidence>
<dbReference type="PANTHER" id="PTHR30055">
    <property type="entry name" value="HTH-TYPE TRANSCRIPTIONAL REGULATOR RUTR"/>
    <property type="match status" value="1"/>
</dbReference>
<keyword evidence="3" id="KW-0804">Transcription</keyword>
<dbReference type="GO" id="GO:0000976">
    <property type="term" value="F:transcription cis-regulatory region binding"/>
    <property type="evidence" value="ECO:0007669"/>
    <property type="project" value="TreeGrafter"/>
</dbReference>